<evidence type="ECO:0000313" key="4">
    <source>
        <dbReference type="Proteomes" id="UP001597463"/>
    </source>
</evidence>
<dbReference type="EMBL" id="JBHUMV010000001">
    <property type="protein sequence ID" value="MFD2752895.1"/>
    <property type="molecule type" value="Genomic_DNA"/>
</dbReference>
<name>A0ABW5UHG6_9BURK</name>
<dbReference type="RefSeq" id="WP_066472844.1">
    <property type="nucleotide sequence ID" value="NZ_BCNT01000003.1"/>
</dbReference>
<sequence length="126" mass="13320">MRAPSLFIALSLACGFALAQDPVPVSPASPAAGQARPPAGAGQDTQDNSAAPGKRNQRIERIHVEDAGSRVDETRVGGQTQSITVQPKVGEMPSYEVQSNDGARSSRSRSDTNDTTGTRVWNVIKF</sequence>
<evidence type="ECO:0000313" key="3">
    <source>
        <dbReference type="EMBL" id="MFD2752895.1"/>
    </source>
</evidence>
<keyword evidence="2" id="KW-0732">Signal</keyword>
<comment type="caution">
    <text evidence="3">The sequence shown here is derived from an EMBL/GenBank/DDBJ whole genome shotgun (WGS) entry which is preliminary data.</text>
</comment>
<protein>
    <recommendedName>
        <fullName evidence="5">DUF2782 domain-containing protein</fullName>
    </recommendedName>
</protein>
<feature type="chain" id="PRO_5046362308" description="DUF2782 domain-containing protein" evidence="2">
    <location>
        <begin position="20"/>
        <end position="126"/>
    </location>
</feature>
<evidence type="ECO:0000256" key="2">
    <source>
        <dbReference type="SAM" id="SignalP"/>
    </source>
</evidence>
<dbReference type="Gene3D" id="2.20.130.30">
    <property type="entry name" value="Protein of unknown function DUF2782"/>
    <property type="match status" value="1"/>
</dbReference>
<gene>
    <name evidence="3" type="ORF">ACFSW6_02270</name>
</gene>
<feature type="signal peptide" evidence="2">
    <location>
        <begin position="1"/>
        <end position="19"/>
    </location>
</feature>
<reference evidence="4" key="1">
    <citation type="journal article" date="2019" name="Int. J. Syst. Evol. Microbiol.">
        <title>The Global Catalogue of Microorganisms (GCM) 10K type strain sequencing project: providing services to taxonomists for standard genome sequencing and annotation.</title>
        <authorList>
            <consortium name="The Broad Institute Genomics Platform"/>
            <consortium name="The Broad Institute Genome Sequencing Center for Infectious Disease"/>
            <person name="Wu L."/>
            <person name="Ma J."/>
        </authorList>
    </citation>
    <scope>NUCLEOTIDE SEQUENCE [LARGE SCALE GENOMIC DNA]</scope>
    <source>
        <strain evidence="4">TISTR 1906</strain>
    </source>
</reference>
<organism evidence="3 4">
    <name type="scientific">Comamonas terrae</name>
    <dbReference type="NCBI Taxonomy" id="673548"/>
    <lineage>
        <taxon>Bacteria</taxon>
        <taxon>Pseudomonadati</taxon>
        <taxon>Pseudomonadota</taxon>
        <taxon>Betaproteobacteria</taxon>
        <taxon>Burkholderiales</taxon>
        <taxon>Comamonadaceae</taxon>
        <taxon>Comamonas</taxon>
    </lineage>
</organism>
<proteinExistence type="predicted"/>
<evidence type="ECO:0000256" key="1">
    <source>
        <dbReference type="SAM" id="MobiDB-lite"/>
    </source>
</evidence>
<dbReference type="Proteomes" id="UP001597463">
    <property type="component" value="Unassembled WGS sequence"/>
</dbReference>
<keyword evidence="4" id="KW-1185">Reference proteome</keyword>
<accession>A0ABW5UHG6</accession>
<feature type="region of interest" description="Disordered" evidence="1">
    <location>
        <begin position="21"/>
        <end position="121"/>
    </location>
</feature>
<evidence type="ECO:0008006" key="5">
    <source>
        <dbReference type="Google" id="ProtNLM"/>
    </source>
</evidence>
<feature type="compositionally biased region" description="Basic and acidic residues" evidence="1">
    <location>
        <begin position="57"/>
        <end position="75"/>
    </location>
</feature>
<feature type="compositionally biased region" description="Low complexity" evidence="1">
    <location>
        <begin position="22"/>
        <end position="43"/>
    </location>
</feature>